<protein>
    <submittedName>
        <fullName evidence="3">Uncharacterized protein</fullName>
    </submittedName>
</protein>
<gene>
    <name evidence="3" type="ORF">NCTC13316_00977</name>
</gene>
<feature type="signal peptide" evidence="2">
    <location>
        <begin position="1"/>
        <end position="19"/>
    </location>
</feature>
<evidence type="ECO:0000256" key="2">
    <source>
        <dbReference type="SAM" id="SignalP"/>
    </source>
</evidence>
<keyword evidence="2" id="KW-0732">Signal</keyword>
<keyword evidence="4" id="KW-1185">Reference proteome</keyword>
<evidence type="ECO:0000256" key="1">
    <source>
        <dbReference type="SAM" id="MobiDB-lite"/>
    </source>
</evidence>
<feature type="chain" id="PRO_5016820679" evidence="2">
    <location>
        <begin position="20"/>
        <end position="108"/>
    </location>
</feature>
<feature type="region of interest" description="Disordered" evidence="1">
    <location>
        <begin position="86"/>
        <end position="108"/>
    </location>
</feature>
<evidence type="ECO:0000313" key="3">
    <source>
        <dbReference type="EMBL" id="STX50889.1"/>
    </source>
</evidence>
<proteinExistence type="predicted"/>
<dbReference type="EMBL" id="UGOD01000001">
    <property type="protein sequence ID" value="STX50889.1"/>
    <property type="molecule type" value="Genomic_DNA"/>
</dbReference>
<organism evidence="3 4">
    <name type="scientific">Legionella busanensis</name>
    <dbReference type="NCBI Taxonomy" id="190655"/>
    <lineage>
        <taxon>Bacteria</taxon>
        <taxon>Pseudomonadati</taxon>
        <taxon>Pseudomonadota</taxon>
        <taxon>Gammaproteobacteria</taxon>
        <taxon>Legionellales</taxon>
        <taxon>Legionellaceae</taxon>
        <taxon>Legionella</taxon>
    </lineage>
</organism>
<accession>A0A378JL02</accession>
<dbReference type="RefSeq" id="WP_242604748.1">
    <property type="nucleotide sequence ID" value="NZ_CAAAHP010000007.1"/>
</dbReference>
<dbReference type="AlphaFoldDB" id="A0A378JL02"/>
<name>A0A378JL02_9GAMM</name>
<reference evidence="3 4" key="1">
    <citation type="submission" date="2018-06" db="EMBL/GenBank/DDBJ databases">
        <authorList>
            <consortium name="Pathogen Informatics"/>
            <person name="Doyle S."/>
        </authorList>
    </citation>
    <scope>NUCLEOTIDE SEQUENCE [LARGE SCALE GENOMIC DNA]</scope>
    <source>
        <strain evidence="3 4">NCTC13316</strain>
    </source>
</reference>
<evidence type="ECO:0000313" key="4">
    <source>
        <dbReference type="Proteomes" id="UP000254794"/>
    </source>
</evidence>
<feature type="compositionally biased region" description="Low complexity" evidence="1">
    <location>
        <begin position="90"/>
        <end position="108"/>
    </location>
</feature>
<sequence>MNKVILGFSILMAGSVAFASSSTNNQTPSTNMKANWMCTTNASSSDVATDKAADDKMAQQKMSAEDAFKFASKHCRDCTKITCEVQNDDNSSTTSGNSTTSGTTGTNP</sequence>
<dbReference type="Proteomes" id="UP000254794">
    <property type="component" value="Unassembled WGS sequence"/>
</dbReference>